<organism evidence="1 2">
    <name type="scientific">Bacteroides cellulosilyticus DSM 14838</name>
    <dbReference type="NCBI Taxonomy" id="537012"/>
    <lineage>
        <taxon>Bacteria</taxon>
        <taxon>Pseudomonadati</taxon>
        <taxon>Bacteroidota</taxon>
        <taxon>Bacteroidia</taxon>
        <taxon>Bacteroidales</taxon>
        <taxon>Bacteroidaceae</taxon>
        <taxon>Bacteroides</taxon>
    </lineage>
</organism>
<dbReference type="AlphaFoldDB" id="E2N9G1"/>
<accession>E2N9G1</accession>
<name>E2N9G1_9BACE</name>
<reference evidence="1 2" key="2">
    <citation type="submission" date="2009-01" db="EMBL/GenBank/DDBJ databases">
        <title>Draft genome sequence of Bacteroides cellulosilyticus (DSM 14838).</title>
        <authorList>
            <person name="Sudarsanam P."/>
            <person name="Ley R."/>
            <person name="Guruge J."/>
            <person name="Turnbaugh P.J."/>
            <person name="Mahowald M."/>
            <person name="Liep D."/>
            <person name="Gordon J."/>
        </authorList>
    </citation>
    <scope>NUCLEOTIDE SEQUENCE [LARGE SCALE GENOMIC DNA]</scope>
    <source>
        <strain evidence="1 2">DSM 14838</strain>
    </source>
</reference>
<dbReference type="Proteomes" id="UP000003711">
    <property type="component" value="Unassembled WGS sequence"/>
</dbReference>
<dbReference type="HOGENOM" id="CLU_3114349_0_0_10"/>
<proteinExistence type="predicted"/>
<evidence type="ECO:0000313" key="2">
    <source>
        <dbReference type="Proteomes" id="UP000003711"/>
    </source>
</evidence>
<dbReference type="EMBL" id="ACCH01000085">
    <property type="protein sequence ID" value="EEF91451.1"/>
    <property type="molecule type" value="Genomic_DNA"/>
</dbReference>
<gene>
    <name evidence="1" type="ORF">BACCELL_00906</name>
</gene>
<protein>
    <submittedName>
        <fullName evidence="1">Uncharacterized protein</fullName>
    </submittedName>
</protein>
<sequence>MNHTELDQYLEIIKSCLIESGTKINKWREKFMLEVLLLYLIIPGRVNFLQ</sequence>
<reference evidence="1 2" key="1">
    <citation type="submission" date="2008-12" db="EMBL/GenBank/DDBJ databases">
        <authorList>
            <person name="Fulton L."/>
            <person name="Clifton S."/>
            <person name="Fulton B."/>
            <person name="Xu J."/>
            <person name="Minx P."/>
            <person name="Pepin K.H."/>
            <person name="Johnson M."/>
            <person name="Bhonagiri V."/>
            <person name="Nash W.E."/>
            <person name="Mardis E.R."/>
            <person name="Wilson R.K."/>
        </authorList>
    </citation>
    <scope>NUCLEOTIDE SEQUENCE [LARGE SCALE GENOMIC DNA]</scope>
    <source>
        <strain evidence="1 2">DSM 14838</strain>
    </source>
</reference>
<evidence type="ECO:0000313" key="1">
    <source>
        <dbReference type="EMBL" id="EEF91451.1"/>
    </source>
</evidence>
<comment type="caution">
    <text evidence="1">The sequence shown here is derived from an EMBL/GenBank/DDBJ whole genome shotgun (WGS) entry which is preliminary data.</text>
</comment>